<gene>
    <name evidence="2" type="ORF">LAZ67_4000196</name>
</gene>
<organism evidence="2 3">
    <name type="scientific">Cordylochernes scorpioides</name>
    <dbReference type="NCBI Taxonomy" id="51811"/>
    <lineage>
        <taxon>Eukaryota</taxon>
        <taxon>Metazoa</taxon>
        <taxon>Ecdysozoa</taxon>
        <taxon>Arthropoda</taxon>
        <taxon>Chelicerata</taxon>
        <taxon>Arachnida</taxon>
        <taxon>Pseudoscorpiones</taxon>
        <taxon>Cheliferoidea</taxon>
        <taxon>Chernetidae</taxon>
        <taxon>Cordylochernes</taxon>
    </lineage>
</organism>
<dbReference type="Proteomes" id="UP001235939">
    <property type="component" value="Chromosome 04"/>
</dbReference>
<reference evidence="2 3" key="1">
    <citation type="submission" date="2022-01" db="EMBL/GenBank/DDBJ databases">
        <title>A chromosomal length assembly of Cordylochernes scorpioides.</title>
        <authorList>
            <person name="Zeh D."/>
            <person name="Zeh J."/>
        </authorList>
    </citation>
    <scope>NUCLEOTIDE SEQUENCE [LARGE SCALE GENOMIC DNA]</scope>
    <source>
        <strain evidence="2">IN4F17</strain>
        <tissue evidence="2">Whole Body</tissue>
    </source>
</reference>
<protein>
    <recommendedName>
        <fullName evidence="1">Ig-like domain-containing protein</fullName>
    </recommendedName>
</protein>
<dbReference type="EMBL" id="CP092866">
    <property type="protein sequence ID" value="UYV66093.1"/>
    <property type="molecule type" value="Genomic_DNA"/>
</dbReference>
<evidence type="ECO:0000313" key="2">
    <source>
        <dbReference type="EMBL" id="UYV66093.1"/>
    </source>
</evidence>
<dbReference type="Pfam" id="PF07686">
    <property type="entry name" value="V-set"/>
    <property type="match status" value="1"/>
</dbReference>
<name>A0ABY6KBE1_9ARAC</name>
<dbReference type="InterPro" id="IPR007110">
    <property type="entry name" value="Ig-like_dom"/>
</dbReference>
<sequence length="311" mass="34522">MIPRCHTVGRSTIAAGLDLSPRRRHTRTRRLSLDKQKRDSSENTTLCHSVIHVDLARHHSKRWRLFGGVNGSLLSGRHEMAVQSVHRGRTKVCISCDLTYGPTCPFQSDHHAPQYTEVSAVSGSEVRLPCNTTSHQPGDSASMVLWYRGDSGTPIYSVDSRDSSDPKHFASEVLGSRASFLFLNGSSSALVLRPVKDDDSAEYRCRVDFRAAQTRNSAVRLTVIVPAQKVYITDSYNKTPISTLGPLQEGSPLTLFCHSKGESIDRLHVGSNRLLVLFVCNEVWIELRENKLAPQHLPLENASTNNCSYPS</sequence>
<dbReference type="SUPFAM" id="SSF48726">
    <property type="entry name" value="Immunoglobulin"/>
    <property type="match status" value="1"/>
</dbReference>
<dbReference type="InterPro" id="IPR013783">
    <property type="entry name" value="Ig-like_fold"/>
</dbReference>
<keyword evidence="3" id="KW-1185">Reference proteome</keyword>
<dbReference type="PANTHER" id="PTHR23278">
    <property type="entry name" value="SIDESTEP PROTEIN"/>
    <property type="match status" value="1"/>
</dbReference>
<evidence type="ECO:0000259" key="1">
    <source>
        <dbReference type="PROSITE" id="PS50835"/>
    </source>
</evidence>
<evidence type="ECO:0000313" key="3">
    <source>
        <dbReference type="Proteomes" id="UP001235939"/>
    </source>
</evidence>
<dbReference type="SMART" id="SM00409">
    <property type="entry name" value="IG"/>
    <property type="match status" value="1"/>
</dbReference>
<proteinExistence type="predicted"/>
<dbReference type="PANTHER" id="PTHR23278:SF19">
    <property type="entry name" value="OBSCURIN"/>
    <property type="match status" value="1"/>
</dbReference>
<dbReference type="InterPro" id="IPR003599">
    <property type="entry name" value="Ig_sub"/>
</dbReference>
<dbReference type="Gene3D" id="2.60.40.10">
    <property type="entry name" value="Immunoglobulins"/>
    <property type="match status" value="1"/>
</dbReference>
<dbReference type="InterPro" id="IPR036179">
    <property type="entry name" value="Ig-like_dom_sf"/>
</dbReference>
<dbReference type="PROSITE" id="PS50835">
    <property type="entry name" value="IG_LIKE"/>
    <property type="match status" value="1"/>
</dbReference>
<dbReference type="InterPro" id="IPR013106">
    <property type="entry name" value="Ig_V-set"/>
</dbReference>
<accession>A0ABY6KBE1</accession>
<feature type="domain" description="Ig-like" evidence="1">
    <location>
        <begin position="113"/>
        <end position="222"/>
    </location>
</feature>